<dbReference type="RefSeq" id="WP_379533850.1">
    <property type="nucleotide sequence ID" value="NZ_JBHSBI010000031.1"/>
</dbReference>
<evidence type="ECO:0000256" key="1">
    <source>
        <dbReference type="SAM" id="SignalP"/>
    </source>
</evidence>
<dbReference type="SUPFAM" id="SSF50969">
    <property type="entry name" value="YVTN repeat-like/Quinoprotein amine dehydrogenase"/>
    <property type="match status" value="1"/>
</dbReference>
<dbReference type="EMBL" id="JBHSBI010000031">
    <property type="protein sequence ID" value="MFC4014003.1"/>
    <property type="molecule type" value="Genomic_DNA"/>
</dbReference>
<evidence type="ECO:0000313" key="3">
    <source>
        <dbReference type="Proteomes" id="UP001595851"/>
    </source>
</evidence>
<dbReference type="Proteomes" id="UP001595851">
    <property type="component" value="Unassembled WGS sequence"/>
</dbReference>
<comment type="caution">
    <text evidence="2">The sequence shown here is derived from an EMBL/GenBank/DDBJ whole genome shotgun (WGS) entry which is preliminary data.</text>
</comment>
<feature type="signal peptide" evidence="1">
    <location>
        <begin position="1"/>
        <end position="23"/>
    </location>
</feature>
<dbReference type="InterPro" id="IPR011042">
    <property type="entry name" value="6-blade_b-propeller_TolB-like"/>
</dbReference>
<reference evidence="3" key="1">
    <citation type="journal article" date="2019" name="Int. J. Syst. Evol. Microbiol.">
        <title>The Global Catalogue of Microorganisms (GCM) 10K type strain sequencing project: providing services to taxonomists for standard genome sequencing and annotation.</title>
        <authorList>
            <consortium name="The Broad Institute Genomics Platform"/>
            <consortium name="The Broad Institute Genome Sequencing Center for Infectious Disease"/>
            <person name="Wu L."/>
            <person name="Ma J."/>
        </authorList>
    </citation>
    <scope>NUCLEOTIDE SEQUENCE [LARGE SCALE GENOMIC DNA]</scope>
    <source>
        <strain evidence="3">TBRC 1276</strain>
    </source>
</reference>
<gene>
    <name evidence="2" type="ORF">ACFOY2_42730</name>
</gene>
<sequence length="290" mass="30258">MKIRVLVGVSLGAVLLVPSAASAAPAPKLSGSAVYATDTGNLLSRYQGGEWTTLAKVGTLPQYAASPDGKKAAWVTTGGALRVRQNGKTSTLANGLRGGTPCLTPVWSADSTQVAYPGASDSIMAVKADGSAAPRRLGASKGACHLAWSADGRYVAGYTGEADALYRLDVKSGKSVKAKGVKWVTHVQSLSPDGRMAVVEFPQNPDQLGDGSWPSHFKPVVLDVASGKKHTPKLNGRPIGGYYLADGRLVMRVSGTEHNTLVVFDAQGKEIQRIAEPAKARSQALLQVLP</sequence>
<keyword evidence="3" id="KW-1185">Reference proteome</keyword>
<keyword evidence="1" id="KW-0732">Signal</keyword>
<name>A0ABV8GM90_9ACTN</name>
<feature type="chain" id="PRO_5045966604" description="WD40 repeat domain-containing protein" evidence="1">
    <location>
        <begin position="24"/>
        <end position="290"/>
    </location>
</feature>
<protein>
    <recommendedName>
        <fullName evidence="4">WD40 repeat domain-containing protein</fullName>
    </recommendedName>
</protein>
<proteinExistence type="predicted"/>
<evidence type="ECO:0000313" key="2">
    <source>
        <dbReference type="EMBL" id="MFC4014003.1"/>
    </source>
</evidence>
<organism evidence="2 3">
    <name type="scientific">Nonomuraea purpurea</name>
    <dbReference type="NCBI Taxonomy" id="1849276"/>
    <lineage>
        <taxon>Bacteria</taxon>
        <taxon>Bacillati</taxon>
        <taxon>Actinomycetota</taxon>
        <taxon>Actinomycetes</taxon>
        <taxon>Streptosporangiales</taxon>
        <taxon>Streptosporangiaceae</taxon>
        <taxon>Nonomuraea</taxon>
    </lineage>
</organism>
<evidence type="ECO:0008006" key="4">
    <source>
        <dbReference type="Google" id="ProtNLM"/>
    </source>
</evidence>
<accession>A0ABV8GM90</accession>
<dbReference type="Gene3D" id="2.120.10.30">
    <property type="entry name" value="TolB, C-terminal domain"/>
    <property type="match status" value="1"/>
</dbReference>
<dbReference type="InterPro" id="IPR011044">
    <property type="entry name" value="Quino_amine_DH_bsu"/>
</dbReference>